<comment type="caution">
    <text evidence="1">The sequence shown here is derived from an EMBL/GenBank/DDBJ whole genome shotgun (WGS) entry which is preliminary data.</text>
</comment>
<proteinExistence type="predicted"/>
<evidence type="ECO:0000313" key="2">
    <source>
        <dbReference type="Proteomes" id="UP000421283"/>
    </source>
</evidence>
<sequence>MKEIKKISVQELDILAQEAASLKGGQTVKPFTNDVQTNKHSIVAPAPYKGEPGVHGSFYI</sequence>
<dbReference type="EMBL" id="VZAP01000196">
    <property type="protein sequence ID" value="MQO94038.1"/>
    <property type="molecule type" value="Genomic_DNA"/>
</dbReference>
<dbReference type="AlphaFoldDB" id="A0AA90VRA1"/>
<dbReference type="Proteomes" id="UP000421283">
    <property type="component" value="Unassembled WGS sequence"/>
</dbReference>
<accession>A0AA90VRA1</accession>
<protein>
    <submittedName>
        <fullName evidence="1">Uncharacterized protein</fullName>
    </submittedName>
</protein>
<reference evidence="2" key="1">
    <citation type="submission" date="2019-09" db="EMBL/GenBank/DDBJ databases">
        <title>Distinct polysaccharide growth profiles of human intestinal Prevotella copri isolates.</title>
        <authorList>
            <person name="Fehlner-Peach H."/>
            <person name="Magnabosco C."/>
            <person name="Raghavan V."/>
            <person name="Scher J.U."/>
            <person name="Tett A."/>
            <person name="Cox L.M."/>
            <person name="Gottsegen C."/>
            <person name="Watters A."/>
            <person name="Wiltshire- Gordon J.D."/>
            <person name="Segata N."/>
            <person name="Bonneau R."/>
            <person name="Littman D.R."/>
        </authorList>
    </citation>
    <scope>NUCLEOTIDE SEQUENCE [LARGE SCALE GENOMIC DNA]</scope>
    <source>
        <strain evidence="2">iAU3127</strain>
    </source>
</reference>
<name>A0AA90VRA1_9BACT</name>
<gene>
    <name evidence="1" type="ORF">F7D31_15540</name>
</gene>
<dbReference type="RefSeq" id="WP_153140028.1">
    <property type="nucleotide sequence ID" value="NZ_VZAP01000196.1"/>
</dbReference>
<organism evidence="1 2">
    <name type="scientific">Segatella copri</name>
    <dbReference type="NCBI Taxonomy" id="165179"/>
    <lineage>
        <taxon>Bacteria</taxon>
        <taxon>Pseudomonadati</taxon>
        <taxon>Bacteroidota</taxon>
        <taxon>Bacteroidia</taxon>
        <taxon>Bacteroidales</taxon>
        <taxon>Prevotellaceae</taxon>
        <taxon>Segatella</taxon>
    </lineage>
</organism>
<evidence type="ECO:0000313" key="1">
    <source>
        <dbReference type="EMBL" id="MQO94038.1"/>
    </source>
</evidence>